<evidence type="ECO:0000256" key="1">
    <source>
        <dbReference type="ARBA" id="ARBA00022737"/>
    </source>
</evidence>
<keyword evidence="2" id="KW-0408">Iron</keyword>
<dbReference type="InterPro" id="IPR006652">
    <property type="entry name" value="Kelch_1"/>
</dbReference>
<evidence type="ECO:0000256" key="2">
    <source>
        <dbReference type="ARBA" id="ARBA00023004"/>
    </source>
</evidence>
<gene>
    <name evidence="3" type="ORF">GIW56_22875</name>
</gene>
<name>A0ABS9FBD8_9PSED</name>
<proteinExistence type="predicted"/>
<keyword evidence="4" id="KW-1185">Reference proteome</keyword>
<dbReference type="Gene3D" id="2.120.10.80">
    <property type="entry name" value="Kelch-type beta propeller"/>
    <property type="match status" value="2"/>
</dbReference>
<keyword evidence="1" id="KW-0677">Repeat</keyword>
<dbReference type="SUPFAM" id="SSF50965">
    <property type="entry name" value="Galactose oxidase, central domain"/>
    <property type="match status" value="1"/>
</dbReference>
<evidence type="ECO:0008006" key="5">
    <source>
        <dbReference type="Google" id="ProtNLM"/>
    </source>
</evidence>
<dbReference type="RefSeq" id="WP_236309818.1">
    <property type="nucleotide sequence ID" value="NZ_WKED01000055.1"/>
</dbReference>
<reference evidence="3 4" key="1">
    <citation type="submission" date="2019-11" db="EMBL/GenBank/DDBJ databases">
        <title>Epiphytic Pseudomonas syringae from cherry orchards.</title>
        <authorList>
            <person name="Hulin M.T."/>
        </authorList>
    </citation>
    <scope>NUCLEOTIDE SEQUENCE [LARGE SCALE GENOMIC DNA]</scope>
    <source>
        <strain evidence="3 4">PA-6-5B</strain>
    </source>
</reference>
<dbReference type="PANTHER" id="PTHR47435:SF4">
    <property type="entry name" value="KELCH REPEAT PROTEIN (AFU_ORTHOLOGUE AFUA_5G12780)"/>
    <property type="match status" value="1"/>
</dbReference>
<dbReference type="SMART" id="SM00612">
    <property type="entry name" value="Kelch"/>
    <property type="match status" value="5"/>
</dbReference>
<dbReference type="InterPro" id="IPR011043">
    <property type="entry name" value="Gal_Oxase/kelch_b-propeller"/>
</dbReference>
<organism evidence="3 4">
    <name type="scientific">Pseudomonas gessardii</name>
    <dbReference type="NCBI Taxonomy" id="78544"/>
    <lineage>
        <taxon>Bacteria</taxon>
        <taxon>Pseudomonadati</taxon>
        <taxon>Pseudomonadota</taxon>
        <taxon>Gammaproteobacteria</taxon>
        <taxon>Pseudomonadales</taxon>
        <taxon>Pseudomonadaceae</taxon>
        <taxon>Pseudomonas</taxon>
    </lineage>
</organism>
<sequence>MANFPALKMTAAGRVLQAKAQTGQLLKFTRVGLGDGTLVGSLDALGALVSEKQSLSIRKQVAPGDGTSILNVIATNQGVTQGFYMREVGAYAEDPDTGEEILYSYTNAGAECDFLPAAGGAVVWEGLFDLITIVGNAENVTAVINDFITIALKSEVDELRPYVLPHGGTVGQMVRKASNAEGDYELFDADLDGLDVRFKSVEEPRVAVASQRTFTLQKTVTNGLAVYVAGRRISRDAWTPLSATQLKMNDPLDAGTAVLFVNNEEAGPGESLSVSIEGPTLVYPGSTNTFTLGAYDSFSTYTQSATSGTLTRSGKTLTLVIPSGAVAGTLDLQVTRDNVSVTRRIAVGSAAIEAPQIVSPAANAVGVGFEPDIILSPFKVYPDGYEAQVKTRWQVAFDAAFTQLIYDNESTINLEAINLGAVGVRLDAARQIYTRAKTSTATLDSAWSTTVSFNTASVYIRRPVINNPIDGQLEVGLAGTLTADAFSVYGGTDTHAGSRWQYSLSADFSTVMIDSGWVADSLISYTPTDLMPRKTLLYGRVKFKGAKLGETEWSVVVKFTTTDRLKGIYTALTNGATERLWNSMAGYNGLVYIFGGSNSSGYLSDLWQYNPANSSWLQLASAPAAVAYGAMTVLGGKLYVFGGSYDGNNTTNNVFCYDIALNKWTALAITGTLPGKRYSACLAAIGSKLYMFGGQSLSPSAVYADLWSLDLVTLKWSSLAGDSVARAGATCGVIGGELYVARGSGGGTSNRLSKYNPSTNTWTALPSFPFTNSSAQAGAVVGNQLYTWGGYSAGSYIRDLSVYDPSEGKWTALPAGGYGRSNTAACGLNDKLYMFGGTAGNGGTTQFYSVQ</sequence>
<accession>A0ABS9FBD8</accession>
<dbReference type="PANTHER" id="PTHR47435">
    <property type="entry name" value="KELCH REPEAT PROTEIN (AFU_ORTHOLOGUE AFUA_5G12780)"/>
    <property type="match status" value="1"/>
</dbReference>
<dbReference type="Proteomes" id="UP000814003">
    <property type="component" value="Unassembled WGS sequence"/>
</dbReference>
<protein>
    <recommendedName>
        <fullName evidence="5">Phage tail protein</fullName>
    </recommendedName>
</protein>
<dbReference type="Pfam" id="PF24681">
    <property type="entry name" value="Kelch_KLHDC2_KLHL20_DRC7"/>
    <property type="match status" value="1"/>
</dbReference>
<comment type="caution">
    <text evidence="3">The sequence shown here is derived from an EMBL/GenBank/DDBJ whole genome shotgun (WGS) entry which is preliminary data.</text>
</comment>
<dbReference type="InterPro" id="IPR015915">
    <property type="entry name" value="Kelch-typ_b-propeller"/>
</dbReference>
<dbReference type="EMBL" id="WKED01000055">
    <property type="protein sequence ID" value="MCF5109677.1"/>
    <property type="molecule type" value="Genomic_DNA"/>
</dbReference>
<evidence type="ECO:0000313" key="3">
    <source>
        <dbReference type="EMBL" id="MCF5109677.1"/>
    </source>
</evidence>
<evidence type="ECO:0000313" key="4">
    <source>
        <dbReference type="Proteomes" id="UP000814003"/>
    </source>
</evidence>
<dbReference type="Pfam" id="PF01344">
    <property type="entry name" value="Kelch_1"/>
    <property type="match status" value="1"/>
</dbReference>